<comment type="subcellular location">
    <subcellularLocation>
        <location evidence="1 8">Cytoplasm</location>
    </subcellularLocation>
</comment>
<dbReference type="Gene3D" id="1.20.59.20">
    <property type="match status" value="1"/>
</dbReference>
<evidence type="ECO:0000256" key="4">
    <source>
        <dbReference type="ARBA" id="ARBA00022694"/>
    </source>
</evidence>
<comment type="caution">
    <text evidence="10">The sequence shown here is derived from an EMBL/GenBank/DDBJ whole genome shotgun (WGS) entry which is preliminary data.</text>
</comment>
<dbReference type="PANTHER" id="PTHR43033">
    <property type="entry name" value="TRNA(ILE)-LYSIDINE SYNTHASE-RELATED"/>
    <property type="match status" value="1"/>
</dbReference>
<dbReference type="PANTHER" id="PTHR43033:SF1">
    <property type="entry name" value="TRNA(ILE)-LYSIDINE SYNTHASE-RELATED"/>
    <property type="match status" value="1"/>
</dbReference>
<dbReference type="EC" id="6.3.4.19" evidence="8"/>
<proteinExistence type="inferred from homology"/>
<dbReference type="SUPFAM" id="SSF56037">
    <property type="entry name" value="PheT/TilS domain"/>
    <property type="match status" value="1"/>
</dbReference>
<keyword evidence="11" id="KW-1185">Reference proteome</keyword>
<evidence type="ECO:0000256" key="5">
    <source>
        <dbReference type="ARBA" id="ARBA00022741"/>
    </source>
</evidence>
<evidence type="ECO:0000256" key="8">
    <source>
        <dbReference type="HAMAP-Rule" id="MF_01161"/>
    </source>
</evidence>
<dbReference type="AlphaFoldDB" id="A0A9X1ILW3"/>
<dbReference type="NCBIfam" id="TIGR02433">
    <property type="entry name" value="lysidine_TilS_C"/>
    <property type="match status" value="1"/>
</dbReference>
<evidence type="ECO:0000259" key="9">
    <source>
        <dbReference type="SMART" id="SM00977"/>
    </source>
</evidence>
<dbReference type="InterPro" id="IPR012796">
    <property type="entry name" value="Lysidine-tRNA-synth_C"/>
</dbReference>
<evidence type="ECO:0000313" key="10">
    <source>
        <dbReference type="EMBL" id="MCB5161662.1"/>
    </source>
</evidence>
<dbReference type="GO" id="GO:0006400">
    <property type="term" value="P:tRNA modification"/>
    <property type="evidence" value="ECO:0007669"/>
    <property type="project" value="UniProtKB-UniRule"/>
</dbReference>
<dbReference type="RefSeq" id="WP_226754035.1">
    <property type="nucleotide sequence ID" value="NZ_JAJATW010000008.1"/>
</dbReference>
<accession>A0A9X1ILW3</accession>
<evidence type="ECO:0000256" key="3">
    <source>
        <dbReference type="ARBA" id="ARBA00022598"/>
    </source>
</evidence>
<gene>
    <name evidence="8 10" type="primary">tilS</name>
    <name evidence="10" type="ORF">LG368_07075</name>
</gene>
<dbReference type="EMBL" id="JAJATW010000008">
    <property type="protein sequence ID" value="MCB5161662.1"/>
    <property type="molecule type" value="Genomic_DNA"/>
</dbReference>
<sequence>MSLSTRLPLTSSSSLQFNKQWLDALFSENHPVYLGFSGGIDSHVLLHALVQPLSESQKAALTAIHVHHGLSDHADDWLHHCEQVCQTLGVRFVSQRVTLESQTSIEEAARNARYQAFQDIMAGQGSLLLAHHAGDQAETVLFRLLRGTGGKGLSGIPYQRVLAGSEARLIRPFLGVDKKVLQDYAQQNCLHWVEDESNSDERFTRNFLRRQVMPVLKSRFAHMEQSIGSTAQRLATDYAMLSRFAHQQLDIWCDASGGLPLRCIADKPREERLFWLRHFLSRQHVSFPHAQLESVDGMFFSAKDKQPTFKWLNGRLMRHLDVLYLLPPDLPVVVGELPNNTVLQRSFDEIQVQGTGRCQLIARPQGISLLMPNGHSRKLKKWLNDWQIPSWWRDHLPYICEEGQLVAIGDIWCHPAWPGKVSWQRKPGLPFFVNS</sequence>
<dbReference type="SMART" id="SM00977">
    <property type="entry name" value="TilS_C"/>
    <property type="match status" value="1"/>
</dbReference>
<keyword evidence="3 8" id="KW-0436">Ligase</keyword>
<dbReference type="CDD" id="cd01992">
    <property type="entry name" value="TilS_N"/>
    <property type="match status" value="1"/>
</dbReference>
<evidence type="ECO:0000256" key="2">
    <source>
        <dbReference type="ARBA" id="ARBA00022490"/>
    </source>
</evidence>
<evidence type="ECO:0000313" key="11">
    <source>
        <dbReference type="Proteomes" id="UP001139095"/>
    </source>
</evidence>
<keyword evidence="6 8" id="KW-0067">ATP-binding</keyword>
<dbReference type="Gene3D" id="3.40.50.620">
    <property type="entry name" value="HUPs"/>
    <property type="match status" value="1"/>
</dbReference>
<comment type="domain">
    <text evidence="8">The N-terminal region contains the highly conserved SGGXDS motif, predicted to be a P-loop motif involved in ATP binding.</text>
</comment>
<feature type="binding site" evidence="8">
    <location>
        <begin position="37"/>
        <end position="42"/>
    </location>
    <ligand>
        <name>ATP</name>
        <dbReference type="ChEBI" id="CHEBI:30616"/>
    </ligand>
</feature>
<evidence type="ECO:0000256" key="1">
    <source>
        <dbReference type="ARBA" id="ARBA00004496"/>
    </source>
</evidence>
<dbReference type="Pfam" id="PF01171">
    <property type="entry name" value="ATP_bind_3"/>
    <property type="match status" value="1"/>
</dbReference>
<dbReference type="SUPFAM" id="SSF52402">
    <property type="entry name" value="Adenine nucleotide alpha hydrolases-like"/>
    <property type="match status" value="1"/>
</dbReference>
<dbReference type="InterPro" id="IPR011063">
    <property type="entry name" value="TilS/TtcA_N"/>
</dbReference>
<dbReference type="HAMAP" id="MF_01161">
    <property type="entry name" value="tRNA_Ile_lys_synt"/>
    <property type="match status" value="1"/>
</dbReference>
<comment type="catalytic activity">
    <reaction evidence="7 8">
        <text>cytidine(34) in tRNA(Ile2) + L-lysine + ATP = lysidine(34) in tRNA(Ile2) + AMP + diphosphate + H(+)</text>
        <dbReference type="Rhea" id="RHEA:43744"/>
        <dbReference type="Rhea" id="RHEA-COMP:10625"/>
        <dbReference type="Rhea" id="RHEA-COMP:10670"/>
        <dbReference type="ChEBI" id="CHEBI:15378"/>
        <dbReference type="ChEBI" id="CHEBI:30616"/>
        <dbReference type="ChEBI" id="CHEBI:32551"/>
        <dbReference type="ChEBI" id="CHEBI:33019"/>
        <dbReference type="ChEBI" id="CHEBI:82748"/>
        <dbReference type="ChEBI" id="CHEBI:83665"/>
        <dbReference type="ChEBI" id="CHEBI:456215"/>
        <dbReference type="EC" id="6.3.4.19"/>
    </reaction>
</comment>
<evidence type="ECO:0000256" key="7">
    <source>
        <dbReference type="ARBA" id="ARBA00048539"/>
    </source>
</evidence>
<dbReference type="InterPro" id="IPR014729">
    <property type="entry name" value="Rossmann-like_a/b/a_fold"/>
</dbReference>
<dbReference type="InterPro" id="IPR012094">
    <property type="entry name" value="tRNA_Ile_lys_synt"/>
</dbReference>
<dbReference type="SUPFAM" id="SSF82829">
    <property type="entry name" value="MesJ substrate recognition domain-like"/>
    <property type="match status" value="1"/>
</dbReference>
<name>A0A9X1ILW3_9GAMM</name>
<organism evidence="10 11">
    <name type="scientific">Marinomonas algarum</name>
    <dbReference type="NCBI Taxonomy" id="2883105"/>
    <lineage>
        <taxon>Bacteria</taxon>
        <taxon>Pseudomonadati</taxon>
        <taxon>Pseudomonadota</taxon>
        <taxon>Gammaproteobacteria</taxon>
        <taxon>Oceanospirillales</taxon>
        <taxon>Oceanospirillaceae</taxon>
        <taxon>Marinomonas</taxon>
    </lineage>
</organism>
<dbReference type="GO" id="GO:0032267">
    <property type="term" value="F:tRNA(Ile)-lysidine synthase activity"/>
    <property type="evidence" value="ECO:0007669"/>
    <property type="project" value="UniProtKB-EC"/>
</dbReference>
<dbReference type="Pfam" id="PF11734">
    <property type="entry name" value="TilS_C"/>
    <property type="match status" value="1"/>
</dbReference>
<comment type="similarity">
    <text evidence="8">Belongs to the tRNA(Ile)-lysidine synthase family.</text>
</comment>
<dbReference type="GO" id="GO:0005737">
    <property type="term" value="C:cytoplasm"/>
    <property type="evidence" value="ECO:0007669"/>
    <property type="project" value="UniProtKB-SubCell"/>
</dbReference>
<feature type="domain" description="Lysidine-tRNA(Ile) synthetase C-terminal" evidence="9">
    <location>
        <begin position="358"/>
        <end position="423"/>
    </location>
</feature>
<dbReference type="NCBIfam" id="TIGR02432">
    <property type="entry name" value="lysidine_TilS_N"/>
    <property type="match status" value="1"/>
</dbReference>
<dbReference type="Proteomes" id="UP001139095">
    <property type="component" value="Unassembled WGS sequence"/>
</dbReference>
<comment type="function">
    <text evidence="8">Ligates lysine onto the cytidine present at position 34 of the AUA codon-specific tRNA(Ile) that contains the anticodon CAU, in an ATP-dependent manner. Cytidine is converted to lysidine, thus changing the amino acid specificity of the tRNA from methionine to isoleucine.</text>
</comment>
<keyword evidence="5 8" id="KW-0547">Nucleotide-binding</keyword>
<evidence type="ECO:0000256" key="6">
    <source>
        <dbReference type="ARBA" id="ARBA00022840"/>
    </source>
</evidence>
<dbReference type="InterPro" id="IPR012795">
    <property type="entry name" value="tRNA_Ile_lys_synt_N"/>
</dbReference>
<reference evidence="10" key="1">
    <citation type="submission" date="2021-10" db="EMBL/GenBank/DDBJ databases">
        <title>Marinomonas pontica sp. nov., isolated from the Black Sea.</title>
        <authorList>
            <person name="Zhao L.-H."/>
            <person name="Xue J.-H."/>
        </authorList>
    </citation>
    <scope>NUCLEOTIDE SEQUENCE</scope>
    <source>
        <strain evidence="10">E8</strain>
    </source>
</reference>
<keyword evidence="2 8" id="KW-0963">Cytoplasm</keyword>
<dbReference type="GO" id="GO:0005524">
    <property type="term" value="F:ATP binding"/>
    <property type="evidence" value="ECO:0007669"/>
    <property type="project" value="UniProtKB-UniRule"/>
</dbReference>
<keyword evidence="4 8" id="KW-0819">tRNA processing</keyword>
<protein>
    <recommendedName>
        <fullName evidence="8">tRNA(Ile)-lysidine synthase</fullName>
        <ecNumber evidence="8">6.3.4.19</ecNumber>
    </recommendedName>
    <alternativeName>
        <fullName evidence="8">tRNA(Ile)-2-lysyl-cytidine synthase</fullName>
    </alternativeName>
    <alternativeName>
        <fullName evidence="8">tRNA(Ile)-lysidine synthetase</fullName>
    </alternativeName>
</protein>